<evidence type="ECO:0000256" key="8">
    <source>
        <dbReference type="ARBA" id="ARBA00023065"/>
    </source>
</evidence>
<evidence type="ECO:0000313" key="16">
    <source>
        <dbReference type="EMBL" id="CAK9176637.1"/>
    </source>
</evidence>
<feature type="transmembrane region" description="Helical" evidence="12">
    <location>
        <begin position="273"/>
        <end position="303"/>
    </location>
</feature>
<dbReference type="GO" id="GO:0006813">
    <property type="term" value="P:potassium ion transport"/>
    <property type="evidence" value="ECO:0007669"/>
    <property type="project" value="UniProtKB-KW"/>
</dbReference>
<dbReference type="Pfam" id="PF00999">
    <property type="entry name" value="Na_H_Exchanger"/>
    <property type="match status" value="1"/>
</dbReference>
<name>A0ABC8UAI8_9AQUA</name>
<evidence type="ECO:0000259" key="15">
    <source>
        <dbReference type="Pfam" id="PF23259"/>
    </source>
</evidence>
<evidence type="ECO:0000256" key="2">
    <source>
        <dbReference type="ARBA" id="ARBA00022448"/>
    </source>
</evidence>
<dbReference type="InterPro" id="IPR006153">
    <property type="entry name" value="Cation/H_exchanger_TM"/>
</dbReference>
<dbReference type="GO" id="GO:0016020">
    <property type="term" value="C:membrane"/>
    <property type="evidence" value="ECO:0007669"/>
    <property type="project" value="UniProtKB-SubCell"/>
</dbReference>
<keyword evidence="2" id="KW-0813">Transport</keyword>
<dbReference type="Pfam" id="PF23259">
    <property type="entry name" value="CHX17_C"/>
    <property type="match status" value="1"/>
</dbReference>
<feature type="transmembrane region" description="Helical" evidence="12">
    <location>
        <begin position="323"/>
        <end position="343"/>
    </location>
</feature>
<evidence type="ECO:0000256" key="10">
    <source>
        <dbReference type="ARBA" id="ARBA00038341"/>
    </source>
</evidence>
<dbReference type="Proteomes" id="UP001642360">
    <property type="component" value="Unassembled WGS sequence"/>
</dbReference>
<feature type="transmembrane region" description="Helical" evidence="12">
    <location>
        <begin position="202"/>
        <end position="222"/>
    </location>
</feature>
<evidence type="ECO:0000256" key="11">
    <source>
        <dbReference type="ARBA" id="ARBA00054890"/>
    </source>
</evidence>
<evidence type="ECO:0000256" key="9">
    <source>
        <dbReference type="ARBA" id="ARBA00023136"/>
    </source>
</evidence>
<evidence type="ECO:0000256" key="4">
    <source>
        <dbReference type="ARBA" id="ARBA00022538"/>
    </source>
</evidence>
<feature type="transmembrane region" description="Helical" evidence="12">
    <location>
        <begin position="137"/>
        <end position="157"/>
    </location>
</feature>
<keyword evidence="5 12" id="KW-0812">Transmembrane</keyword>
<comment type="caution">
    <text evidence="16">The sequence shown here is derived from an EMBL/GenBank/DDBJ whole genome shotgun (WGS) entry which is preliminary data.</text>
</comment>
<dbReference type="EMBL" id="CAUOFW020006861">
    <property type="protein sequence ID" value="CAK9176637.1"/>
    <property type="molecule type" value="Genomic_DNA"/>
</dbReference>
<dbReference type="PANTHER" id="PTHR32468:SF109">
    <property type="entry name" value="CATION_H(+) ANTIPORTER 24-RELATED"/>
    <property type="match status" value="1"/>
</dbReference>
<keyword evidence="9 12" id="KW-0472">Membrane</keyword>
<accession>A0ABC8UAI8</accession>
<feature type="transmembrane region" description="Helical" evidence="12">
    <location>
        <begin position="169"/>
        <end position="190"/>
    </location>
</feature>
<dbReference type="GO" id="GO:0015297">
    <property type="term" value="F:antiporter activity"/>
    <property type="evidence" value="ECO:0007669"/>
    <property type="project" value="UniProtKB-KW"/>
</dbReference>
<sequence length="787" mass="86923">MEVNLTEPPKLINEGLVICRPTQPSHPFGIFYGENPLDYTFPLVLLEISIVIFITHILRFLLKPLKQPRIVSEIIGGIIIGPSVLGRNKEFATYVFPDHGTYVLKNVGVMGFMYFLFLSGVKMDLTTIKKSGKKDWYIAFFGVLIPIITTGSIALVFRKSMEKELAKGSSIWGVSSSLGITAFPVLYTIIQELNLLSSEIGRMALSTAVISDVIGINGVVAFEAAKQGEGKGIAALWYMVSFVVVLASIIGGVRQAMLWIVRSTPEGKPVEQFYVIAILLGVLVVGFVSDMCGLAIANGPLWLGLAVPDGPPLGATLVERSETIIMEVLMPFSFAFVGMYTDVSSMSGLWSSLKPLLFIALAGYFTKFVATLAVSRFFHMPLRDSLTLSLIMSERGHVELLLYIHWMDLKMITKPYFTMMVLLTTAIPAVATPLISMIYDPTRPYMVNTRRNIQHNPPNTGIHIVACIHDQESVAGFINLLEVSNPTVSSPFSVYALRLVELVGRATSLFIDHENQEQAFQHTSFNSIHNALRLFQESKGEVVKIHSFTSVSPKRSMYQDICELALDKKASLIILPFHKELGRTEMVRQGVQSVNSNVLAHAPCSVGVLVDKGPSRQASHHHFVVLFLGGGDAREALAYADRMAGNPDVSLTVIRFLSQNNEGDLEMEKKLDDGLVTWFWVKNEGNSQVVYREVVVKNGEETVAAIQAMNDDHYDLWIVGRKHGINPLLIQGLSNWSDNIDELGVIGDYVASMDLDSTASVLVVQQQVLRGQERDSAGCFLLRRFSS</sequence>
<keyword evidence="7 12" id="KW-1133">Transmembrane helix</keyword>
<dbReference type="PANTHER" id="PTHR32468">
    <property type="entry name" value="CATION/H + ANTIPORTER"/>
    <property type="match status" value="1"/>
</dbReference>
<feature type="domain" description="Cation/H(+) antiporter C-terminal" evidence="15">
    <location>
        <begin position="624"/>
        <end position="767"/>
    </location>
</feature>
<evidence type="ECO:0000259" key="14">
    <source>
        <dbReference type="Pfam" id="PF23256"/>
    </source>
</evidence>
<dbReference type="FunFam" id="1.20.1530.20:FF:000022">
    <property type="entry name" value="Cation/H(+) antiporter 24"/>
    <property type="match status" value="1"/>
</dbReference>
<evidence type="ECO:0000313" key="17">
    <source>
        <dbReference type="Proteomes" id="UP001642360"/>
    </source>
</evidence>
<evidence type="ECO:0000256" key="3">
    <source>
        <dbReference type="ARBA" id="ARBA00022449"/>
    </source>
</evidence>
<feature type="transmembrane region" description="Helical" evidence="12">
    <location>
        <begin position="107"/>
        <end position="125"/>
    </location>
</feature>
<dbReference type="Gene3D" id="3.40.50.12370">
    <property type="match status" value="1"/>
</dbReference>
<feature type="transmembrane region" description="Helical" evidence="12">
    <location>
        <begin position="416"/>
        <end position="439"/>
    </location>
</feature>
<keyword evidence="4" id="KW-0633">Potassium transport</keyword>
<keyword evidence="6" id="KW-0630">Potassium</keyword>
<proteinExistence type="inferred from homology"/>
<evidence type="ECO:0000256" key="12">
    <source>
        <dbReference type="SAM" id="Phobius"/>
    </source>
</evidence>
<dbReference type="AlphaFoldDB" id="A0ABC8UAI8"/>
<keyword evidence="17" id="KW-1185">Reference proteome</keyword>
<evidence type="ECO:0000256" key="6">
    <source>
        <dbReference type="ARBA" id="ARBA00022958"/>
    </source>
</evidence>
<feature type="transmembrane region" description="Helical" evidence="12">
    <location>
        <begin position="355"/>
        <end position="374"/>
    </location>
</feature>
<comment type="subcellular location">
    <subcellularLocation>
        <location evidence="1">Membrane</location>
        <topology evidence="1">Multi-pass membrane protein</topology>
    </subcellularLocation>
</comment>
<protein>
    <recommendedName>
        <fullName evidence="18">Cation/H(+) antiporter 24</fullName>
    </recommendedName>
</protein>
<dbReference type="Gene3D" id="1.20.1530.20">
    <property type="match status" value="1"/>
</dbReference>
<feature type="transmembrane region" description="Helical" evidence="12">
    <location>
        <begin position="234"/>
        <end position="253"/>
    </location>
</feature>
<keyword evidence="8" id="KW-0406">Ion transport</keyword>
<dbReference type="InterPro" id="IPR038770">
    <property type="entry name" value="Na+/solute_symporter_sf"/>
</dbReference>
<reference evidence="16 17" key="1">
    <citation type="submission" date="2024-02" db="EMBL/GenBank/DDBJ databases">
        <authorList>
            <person name="Vignale AGUSTIN F."/>
            <person name="Sosa J E."/>
            <person name="Modenutti C."/>
        </authorList>
    </citation>
    <scope>NUCLEOTIDE SEQUENCE [LARGE SCALE GENOMIC DNA]</scope>
</reference>
<comment type="similarity">
    <text evidence="10">Belongs to the monovalent cation:proton antiporter 2 (CPA2) transporter (TC 2.A.37) family. CHX (TC 2.A.37.4) subfamily.</text>
</comment>
<evidence type="ECO:0000259" key="13">
    <source>
        <dbReference type="Pfam" id="PF00999"/>
    </source>
</evidence>
<evidence type="ECO:0000256" key="5">
    <source>
        <dbReference type="ARBA" id="ARBA00022692"/>
    </source>
</evidence>
<comment type="function">
    <text evidence="11">May operate as a cation/H(+) antiporter.</text>
</comment>
<feature type="domain" description="Cation/H(+) antiporter central" evidence="14">
    <location>
        <begin position="494"/>
        <end position="614"/>
    </location>
</feature>
<evidence type="ECO:0000256" key="1">
    <source>
        <dbReference type="ARBA" id="ARBA00004141"/>
    </source>
</evidence>
<evidence type="ECO:0000256" key="7">
    <source>
        <dbReference type="ARBA" id="ARBA00022989"/>
    </source>
</evidence>
<evidence type="ECO:0008006" key="18">
    <source>
        <dbReference type="Google" id="ProtNLM"/>
    </source>
</evidence>
<feature type="domain" description="Cation/H+ exchanger transmembrane" evidence="13">
    <location>
        <begin position="53"/>
        <end position="428"/>
    </location>
</feature>
<feature type="transmembrane region" description="Helical" evidence="12">
    <location>
        <begin position="39"/>
        <end position="58"/>
    </location>
</feature>
<gene>
    <name evidence="16" type="ORF">ILEXP_LOCUS46494</name>
</gene>
<dbReference type="Pfam" id="PF23256">
    <property type="entry name" value="CHX17_2nd"/>
    <property type="match status" value="1"/>
</dbReference>
<dbReference type="InterPro" id="IPR050794">
    <property type="entry name" value="CPA2_transporter"/>
</dbReference>
<keyword evidence="3" id="KW-0050">Antiport</keyword>
<dbReference type="InterPro" id="IPR057291">
    <property type="entry name" value="CHX17_2nd"/>
</dbReference>
<organism evidence="16 17">
    <name type="scientific">Ilex paraguariensis</name>
    <name type="common">yerba mate</name>
    <dbReference type="NCBI Taxonomy" id="185542"/>
    <lineage>
        <taxon>Eukaryota</taxon>
        <taxon>Viridiplantae</taxon>
        <taxon>Streptophyta</taxon>
        <taxon>Embryophyta</taxon>
        <taxon>Tracheophyta</taxon>
        <taxon>Spermatophyta</taxon>
        <taxon>Magnoliopsida</taxon>
        <taxon>eudicotyledons</taxon>
        <taxon>Gunneridae</taxon>
        <taxon>Pentapetalae</taxon>
        <taxon>asterids</taxon>
        <taxon>campanulids</taxon>
        <taxon>Aquifoliales</taxon>
        <taxon>Aquifoliaceae</taxon>
        <taxon>Ilex</taxon>
    </lineage>
</organism>
<dbReference type="InterPro" id="IPR057290">
    <property type="entry name" value="CHX17_C"/>
</dbReference>